<dbReference type="EMBL" id="CCCS020000049">
    <property type="protein sequence ID" value="CDQ11367.1"/>
    <property type="molecule type" value="Genomic_DNA"/>
</dbReference>
<reference evidence="9 10" key="3">
    <citation type="submission" date="2017-03" db="EMBL/GenBank/DDBJ databases">
        <authorList>
            <person name="Regsiter A."/>
            <person name="William W."/>
        </authorList>
    </citation>
    <scope>NUCLEOTIDE SEQUENCE [LARGE SCALE GENOMIC DNA]</scope>
    <source>
        <strain evidence="9">PRJEB5721</strain>
    </source>
</reference>
<keyword evidence="10" id="KW-1185">Reference proteome</keyword>
<feature type="binding site" evidence="7">
    <location>
        <position position="114"/>
    </location>
    <ligand>
        <name>tRNA</name>
        <dbReference type="ChEBI" id="CHEBI:17843"/>
    </ligand>
</feature>
<feature type="binding site" evidence="7">
    <location>
        <position position="68"/>
    </location>
    <ligand>
        <name>tRNA</name>
        <dbReference type="ChEBI" id="CHEBI:17843"/>
    </ligand>
</feature>
<dbReference type="RefSeq" id="WP_035194326.1">
    <property type="nucleotide sequence ID" value="NZ_CCCS020000049.1"/>
</dbReference>
<feature type="binding site" evidence="7">
    <location>
        <position position="15"/>
    </location>
    <ligand>
        <name>tRNA</name>
        <dbReference type="ChEBI" id="CHEBI:17843"/>
    </ligand>
</feature>
<dbReference type="PROSITE" id="PS01196">
    <property type="entry name" value="PEPT_TRNA_HYDROL_2"/>
    <property type="match status" value="1"/>
</dbReference>
<dbReference type="CDD" id="cd00462">
    <property type="entry name" value="PTH"/>
    <property type="match status" value="1"/>
</dbReference>
<comment type="subunit">
    <text evidence="7">Monomer.</text>
</comment>
<dbReference type="GO" id="GO:0006515">
    <property type="term" value="P:protein quality control for misfolded or incompletely synthesized proteins"/>
    <property type="evidence" value="ECO:0007669"/>
    <property type="project" value="UniProtKB-UniRule"/>
</dbReference>
<dbReference type="FunFam" id="3.40.50.1470:FF:000001">
    <property type="entry name" value="Peptidyl-tRNA hydrolase"/>
    <property type="match status" value="1"/>
</dbReference>
<dbReference type="InterPro" id="IPR018171">
    <property type="entry name" value="Pept_tRNA_hydro_CS"/>
</dbReference>
<accession>A0A060URW2</accession>
<gene>
    <name evidence="7 8" type="primary">pth</name>
    <name evidence="9" type="ORF">AFERRI_50928</name>
    <name evidence="8" type="ORF">AFERRI_530262</name>
</gene>
<evidence type="ECO:0000313" key="10">
    <source>
        <dbReference type="Proteomes" id="UP000193925"/>
    </source>
</evidence>
<keyword evidence="4 7" id="KW-0694">RNA-binding</keyword>
<dbReference type="Proteomes" id="UP000193925">
    <property type="component" value="Chromosome AFERRI"/>
</dbReference>
<comment type="catalytic activity">
    <reaction evidence="7">
        <text>an N-acyl-L-alpha-aminoacyl-tRNA + H2O = an N-acyl-L-amino acid + a tRNA + H(+)</text>
        <dbReference type="Rhea" id="RHEA:54448"/>
        <dbReference type="Rhea" id="RHEA-COMP:10123"/>
        <dbReference type="Rhea" id="RHEA-COMP:13883"/>
        <dbReference type="ChEBI" id="CHEBI:15377"/>
        <dbReference type="ChEBI" id="CHEBI:15378"/>
        <dbReference type="ChEBI" id="CHEBI:59874"/>
        <dbReference type="ChEBI" id="CHEBI:78442"/>
        <dbReference type="ChEBI" id="CHEBI:138191"/>
        <dbReference type="EC" id="3.1.1.29"/>
    </reaction>
</comment>
<dbReference type="HAMAP" id="MF_00083">
    <property type="entry name" value="Pept_tRNA_hydro_bact"/>
    <property type="match status" value="1"/>
</dbReference>
<dbReference type="PANTHER" id="PTHR17224">
    <property type="entry name" value="PEPTIDYL-TRNA HYDROLASE"/>
    <property type="match status" value="1"/>
</dbReference>
<reference evidence="8" key="2">
    <citation type="submission" date="2014-07" db="EMBL/GenBank/DDBJ databases">
        <title>Initial genome analysis of the psychrotolerant acidophile Acidithiobacillus ferrivorans CF27: insights into iron and sulfur oxidation pathways and into biofilm formation.</title>
        <authorList>
            <person name="Talla E."/>
            <person name="Hedrich S."/>
            <person name="Mangenot S."/>
            <person name="Ji B."/>
            <person name="Johnson D.B."/>
            <person name="Barbe V."/>
            <person name="Bonnefoy V."/>
        </authorList>
    </citation>
    <scope>NUCLEOTIDE SEQUENCE [LARGE SCALE GENOMIC DNA]</scope>
    <source>
        <strain evidence="8">CF27</strain>
    </source>
</reference>
<comment type="function">
    <text evidence="7">Catalyzes the release of premature peptidyl moieties from peptidyl-tRNA molecules trapped in stalled 50S ribosomal subunits, and thus maintains levels of free tRNAs and 50S ribosomes.</text>
</comment>
<dbReference type="EC" id="3.1.1.29" evidence="1 7"/>
<feature type="binding site" evidence="7">
    <location>
        <position position="66"/>
    </location>
    <ligand>
        <name>tRNA</name>
        <dbReference type="ChEBI" id="CHEBI:17843"/>
    </ligand>
</feature>
<feature type="site" description="Discriminates between blocked and unblocked aminoacyl-tRNA" evidence="7">
    <location>
        <position position="10"/>
    </location>
</feature>
<sequence length="189" mass="20454">MDWLLAGLGNPGAEYARTRHNAGFWTLQTFADRVGASLRMEKRGHCLAATARASGLELGLCMPQDFMNRSGSPVQAMAAFYKMPVERILVIHDELDLPPGKARLKRGGGHGGHNGLRDLDRALGTRDYWRLRIGIGHPGHKDAVIGYVLGAPTAADKTLIDEAIECSLGVLPDFLSGRTDAAQKTLHSD</sequence>
<dbReference type="PANTHER" id="PTHR17224:SF1">
    <property type="entry name" value="PEPTIDYL-TRNA HYDROLASE"/>
    <property type="match status" value="1"/>
</dbReference>
<evidence type="ECO:0000256" key="6">
    <source>
        <dbReference type="ARBA" id="ARBA00050038"/>
    </source>
</evidence>
<evidence type="ECO:0000256" key="1">
    <source>
        <dbReference type="ARBA" id="ARBA00013260"/>
    </source>
</evidence>
<name>A0A060URW2_9PROT</name>
<dbReference type="AlphaFoldDB" id="A0A060URW2"/>
<comment type="subcellular location">
    <subcellularLocation>
        <location evidence="7">Cytoplasm</location>
    </subcellularLocation>
</comment>
<dbReference type="GO" id="GO:0004045">
    <property type="term" value="F:peptidyl-tRNA hydrolase activity"/>
    <property type="evidence" value="ECO:0007669"/>
    <property type="project" value="UniProtKB-UniRule"/>
</dbReference>
<keyword evidence="7" id="KW-0963">Cytoplasm</keyword>
<evidence type="ECO:0000256" key="3">
    <source>
        <dbReference type="ARBA" id="ARBA00022801"/>
    </source>
</evidence>
<dbReference type="GO" id="GO:0072344">
    <property type="term" value="P:rescue of stalled ribosome"/>
    <property type="evidence" value="ECO:0007669"/>
    <property type="project" value="UniProtKB-UniRule"/>
</dbReference>
<dbReference type="InterPro" id="IPR001328">
    <property type="entry name" value="Pept_tRNA_hydro"/>
</dbReference>
<proteinExistence type="inferred from homology"/>
<evidence type="ECO:0000313" key="9">
    <source>
        <dbReference type="EMBL" id="SMH67726.1"/>
    </source>
</evidence>
<evidence type="ECO:0000256" key="4">
    <source>
        <dbReference type="ARBA" id="ARBA00022884"/>
    </source>
</evidence>
<comment type="similarity">
    <text evidence="5 7">Belongs to the PTH family.</text>
</comment>
<dbReference type="GO" id="GO:0000049">
    <property type="term" value="F:tRNA binding"/>
    <property type="evidence" value="ECO:0007669"/>
    <property type="project" value="UniProtKB-UniRule"/>
</dbReference>
<feature type="site" description="Stabilizes the basic form of H active site to accept a proton" evidence="7">
    <location>
        <position position="93"/>
    </location>
</feature>
<dbReference type="NCBIfam" id="TIGR00447">
    <property type="entry name" value="pth"/>
    <property type="match status" value="1"/>
</dbReference>
<dbReference type="SUPFAM" id="SSF53178">
    <property type="entry name" value="Peptidyl-tRNA hydrolase-like"/>
    <property type="match status" value="1"/>
</dbReference>
<keyword evidence="2 7" id="KW-0820">tRNA-binding</keyword>
<evidence type="ECO:0000256" key="2">
    <source>
        <dbReference type="ARBA" id="ARBA00022555"/>
    </source>
</evidence>
<dbReference type="GO" id="GO:0005737">
    <property type="term" value="C:cytoplasm"/>
    <property type="evidence" value="ECO:0007669"/>
    <property type="project" value="UniProtKB-SubCell"/>
</dbReference>
<dbReference type="EMBL" id="LT841305">
    <property type="protein sequence ID" value="SMH67726.1"/>
    <property type="molecule type" value="Genomic_DNA"/>
</dbReference>
<dbReference type="Pfam" id="PF01195">
    <property type="entry name" value="Pept_tRNA_hydro"/>
    <property type="match status" value="1"/>
</dbReference>
<feature type="active site" description="Proton acceptor" evidence="7">
    <location>
        <position position="20"/>
    </location>
</feature>
<reference evidence="8" key="1">
    <citation type="submission" date="2014-03" db="EMBL/GenBank/DDBJ databases">
        <authorList>
            <person name="Genoscope - CEA"/>
        </authorList>
    </citation>
    <scope>NUCLEOTIDE SEQUENCE [LARGE SCALE GENOMIC DNA]</scope>
    <source>
        <strain evidence="8">CF27</strain>
    </source>
</reference>
<evidence type="ECO:0000313" key="8">
    <source>
        <dbReference type="EMBL" id="CDQ11367.1"/>
    </source>
</evidence>
<comment type="function">
    <text evidence="7">Hydrolyzes ribosome-free peptidyl-tRNAs (with 1 or more amino acids incorporated), which drop off the ribosome during protein synthesis, or as a result of ribosome stalling.</text>
</comment>
<keyword evidence="3 7" id="KW-0378">Hydrolase</keyword>
<evidence type="ECO:0000256" key="5">
    <source>
        <dbReference type="ARBA" id="ARBA00038063"/>
    </source>
</evidence>
<dbReference type="InterPro" id="IPR036416">
    <property type="entry name" value="Pept_tRNA_hydro_sf"/>
</dbReference>
<protein>
    <recommendedName>
        <fullName evidence="6 7">Peptidyl-tRNA hydrolase</fullName>
        <shortName evidence="7">Pth</shortName>
        <ecNumber evidence="1 7">3.1.1.29</ecNumber>
    </recommendedName>
</protein>
<dbReference type="Gene3D" id="3.40.50.1470">
    <property type="entry name" value="Peptidyl-tRNA hydrolase"/>
    <property type="match status" value="1"/>
</dbReference>
<evidence type="ECO:0000256" key="7">
    <source>
        <dbReference type="HAMAP-Rule" id="MF_00083"/>
    </source>
</evidence>
<organism evidence="8">
    <name type="scientific">Acidithiobacillus ferrivorans</name>
    <dbReference type="NCBI Taxonomy" id="160808"/>
    <lineage>
        <taxon>Bacteria</taxon>
        <taxon>Pseudomonadati</taxon>
        <taxon>Pseudomonadota</taxon>
        <taxon>Acidithiobacillia</taxon>
        <taxon>Acidithiobacillales</taxon>
        <taxon>Acidithiobacillaceae</taxon>
        <taxon>Acidithiobacillus</taxon>
    </lineage>
</organism>